<name>A0A059MQA0_9NOCA</name>
<sequence length="584" mass="59992">MSAPEHTRRARRRRSVRAAIAGAAAAAALAATTVACGTTEESLPSIGYAVDNTVTTYNANTVDGAASGARQALARVLPGFGYVDPAGQVISDTDIGAATVVSQDPLTVQYRLSPDSVYSDGVPMSCDDLVLAWAAASGRFTAPDASGAPANLFSAARRSGYVDIERIDCQTGSKDATVVFRAGRAYADWRALFGATELMPAHVAARVSGVPDVVAAIGGGDVEALRRLADFWNTGWNLTPGRLDLSLLPASGPYRIESFTAEDGLVLVANERWWGNKPGTDRIVVWPRGTDASAAAADGRVHVADTGTGALDLSLGDDVETTAAASRNVEQLVLGTGGGSLGAAAARRAFALCVPRSQLFDEFGRVGDVPATGLGSGTTSSRLLPADSPLYPGVSGPAARYDRADTTAAQAELAAAGTDRITVRIGYLGPDPRRARTVELIAQSCREAGIEVVDAASDTFTPSQLTAGQVDAVLAGTAVAAGAGGTADMQDARGALNSAAGSNVGRFADARVDQILDALAVTTDDATISGLVGEAETILWTAMPTLPLYAQPRETTFAGGLRAAVANPSAAGAGWNMDRWILNR</sequence>
<dbReference type="Proteomes" id="UP000325466">
    <property type="component" value="Unassembled WGS sequence"/>
</dbReference>
<evidence type="ECO:0000313" key="4">
    <source>
        <dbReference type="EMBL" id="UYF92094.1"/>
    </source>
</evidence>
<dbReference type="GO" id="GO:1904680">
    <property type="term" value="F:peptide transmembrane transporter activity"/>
    <property type="evidence" value="ECO:0007669"/>
    <property type="project" value="TreeGrafter"/>
</dbReference>
<dbReference type="GO" id="GO:0015833">
    <property type="term" value="P:peptide transport"/>
    <property type="evidence" value="ECO:0007669"/>
    <property type="project" value="TreeGrafter"/>
</dbReference>
<evidence type="ECO:0000313" key="6">
    <source>
        <dbReference type="Proteomes" id="UP001163947"/>
    </source>
</evidence>
<organism evidence="4 6">
    <name type="scientific">Rhodococcus aetherivorans</name>
    <dbReference type="NCBI Taxonomy" id="191292"/>
    <lineage>
        <taxon>Bacteria</taxon>
        <taxon>Bacillati</taxon>
        <taxon>Actinomycetota</taxon>
        <taxon>Actinomycetes</taxon>
        <taxon>Mycobacteriales</taxon>
        <taxon>Nocardiaceae</taxon>
        <taxon>Rhodococcus</taxon>
    </lineage>
</organism>
<dbReference type="AlphaFoldDB" id="A0A059MQA0"/>
<keyword evidence="1" id="KW-0732">Signal</keyword>
<keyword evidence="5" id="KW-1185">Reference proteome</keyword>
<accession>N1M8R9</accession>
<protein>
    <submittedName>
        <fullName evidence="4">ABC transporter substrate-binding protein</fullName>
    </submittedName>
    <submittedName>
        <fullName evidence="3">Oligopeptide ABC transporter, periplasmic oligopeptide-binding protein OppA</fullName>
    </submittedName>
</protein>
<proteinExistence type="predicted"/>
<dbReference type="InterPro" id="IPR039424">
    <property type="entry name" value="SBP_5"/>
</dbReference>
<dbReference type="Gene3D" id="3.40.190.10">
    <property type="entry name" value="Periplasmic binding protein-like II"/>
    <property type="match status" value="1"/>
</dbReference>
<accession>A0A059MQA0</accession>
<feature type="domain" description="Solute-binding protein family 5" evidence="2">
    <location>
        <begin position="100"/>
        <end position="478"/>
    </location>
</feature>
<gene>
    <name evidence="4" type="ORF">OCS65_16425</name>
    <name evidence="3" type="ORF">RAJCM14343_5767</name>
</gene>
<evidence type="ECO:0000256" key="1">
    <source>
        <dbReference type="SAM" id="SignalP"/>
    </source>
</evidence>
<evidence type="ECO:0000313" key="3">
    <source>
        <dbReference type="EMBL" id="GES40477.1"/>
    </source>
</evidence>
<dbReference type="PANTHER" id="PTHR30290">
    <property type="entry name" value="PERIPLASMIC BINDING COMPONENT OF ABC TRANSPORTER"/>
    <property type="match status" value="1"/>
</dbReference>
<dbReference type="GeneID" id="83622036"/>
<feature type="signal peptide" evidence="1">
    <location>
        <begin position="1"/>
        <end position="30"/>
    </location>
</feature>
<dbReference type="EMBL" id="BLAH01000199">
    <property type="protein sequence ID" value="GES40477.1"/>
    <property type="molecule type" value="Genomic_DNA"/>
</dbReference>
<reference evidence="3" key="2">
    <citation type="submission" date="2019-10" db="EMBL/GenBank/DDBJ databases">
        <title>Draft genome sequence of Rhodococcus aetherivorans JCM 14343.</title>
        <authorList>
            <person name="Inoue D."/>
            <person name="Nakazawa M."/>
            <person name="Yamamoto N."/>
            <person name="Sei K."/>
            <person name="Ike M."/>
        </authorList>
    </citation>
    <scope>NUCLEOTIDE SEQUENCE</scope>
    <source>
        <strain evidence="3">JCM 14343</strain>
    </source>
</reference>
<dbReference type="EMBL" id="CP106982">
    <property type="protein sequence ID" value="UYF92094.1"/>
    <property type="molecule type" value="Genomic_DNA"/>
</dbReference>
<dbReference type="SUPFAM" id="SSF53850">
    <property type="entry name" value="Periplasmic binding protein-like II"/>
    <property type="match status" value="1"/>
</dbReference>
<dbReference type="Gene3D" id="3.90.76.10">
    <property type="entry name" value="Dipeptide-binding Protein, Domain 1"/>
    <property type="match status" value="1"/>
</dbReference>
<dbReference type="KEGG" id="rav:AAT18_12520"/>
<dbReference type="Gene3D" id="3.10.105.10">
    <property type="entry name" value="Dipeptide-binding Protein, Domain 3"/>
    <property type="match status" value="1"/>
</dbReference>
<feature type="chain" id="PRO_5044538828" evidence="1">
    <location>
        <begin position="31"/>
        <end position="584"/>
    </location>
</feature>
<dbReference type="Pfam" id="PF00496">
    <property type="entry name" value="SBP_bac_5"/>
    <property type="match status" value="1"/>
</dbReference>
<reference evidence="3 5" key="1">
    <citation type="journal article" date="2018" name="Biodegradation">
        <title>1,4-Dioxane degradation characteristics of Rhodococcus aetherivorans JCM 14343.</title>
        <authorList>
            <person name="Inoue D."/>
            <person name="Tsunoda T."/>
            <person name="Yamamoto N."/>
            <person name="Ike M."/>
            <person name="Sei K."/>
        </authorList>
    </citation>
    <scope>NUCLEOTIDE SEQUENCE [LARGE SCALE GENOMIC DNA]</scope>
    <source>
        <strain evidence="3 5">JCM 14343</strain>
    </source>
</reference>
<dbReference type="InterPro" id="IPR000914">
    <property type="entry name" value="SBP_5_dom"/>
</dbReference>
<dbReference type="PANTHER" id="PTHR30290:SF65">
    <property type="entry name" value="MONOACYL PHOSPHATIDYLINOSITOL TETRAMANNOSIDE-BINDING PROTEIN LPQW-RELATED"/>
    <property type="match status" value="1"/>
</dbReference>
<evidence type="ECO:0000259" key="2">
    <source>
        <dbReference type="Pfam" id="PF00496"/>
    </source>
</evidence>
<dbReference type="RefSeq" id="WP_006941021.1">
    <property type="nucleotide sequence ID" value="NZ_BAAAYP010000012.1"/>
</dbReference>
<dbReference type="Proteomes" id="UP001163947">
    <property type="component" value="Chromosome"/>
</dbReference>
<accession>A0A0F6S8B0</accession>
<reference evidence="4" key="3">
    <citation type="submission" date="2022-09" db="EMBL/GenBank/DDBJ databases">
        <title>The genome sequence of Rhodococcus aetherivorans N1.</title>
        <authorList>
            <person name="Jiang W."/>
        </authorList>
    </citation>
    <scope>NUCLEOTIDE SEQUENCE</scope>
    <source>
        <strain evidence="4">N1</strain>
    </source>
</reference>
<evidence type="ECO:0000313" key="5">
    <source>
        <dbReference type="Proteomes" id="UP000325466"/>
    </source>
</evidence>